<keyword evidence="2" id="KW-1185">Reference proteome</keyword>
<proteinExistence type="predicted"/>
<dbReference type="Proteomes" id="UP001231649">
    <property type="component" value="Chromosome 26"/>
</dbReference>
<name>A0ACC2Q549_9NEOP</name>
<reference evidence="1" key="1">
    <citation type="submission" date="2023-03" db="EMBL/GenBank/DDBJ databases">
        <title>Chromosome-level genomes of two armyworms, Mythimna separata and Mythimna loreyi, provide insights into the biosynthesis and reception of sex pheromones.</title>
        <authorList>
            <person name="Zhao H."/>
        </authorList>
    </citation>
    <scope>NUCLEOTIDE SEQUENCE</scope>
    <source>
        <strain evidence="1">BeijingLab</strain>
    </source>
</reference>
<organism evidence="1 2">
    <name type="scientific">Mythimna loreyi</name>
    <dbReference type="NCBI Taxonomy" id="667449"/>
    <lineage>
        <taxon>Eukaryota</taxon>
        <taxon>Metazoa</taxon>
        <taxon>Ecdysozoa</taxon>
        <taxon>Arthropoda</taxon>
        <taxon>Hexapoda</taxon>
        <taxon>Insecta</taxon>
        <taxon>Pterygota</taxon>
        <taxon>Neoptera</taxon>
        <taxon>Endopterygota</taxon>
        <taxon>Lepidoptera</taxon>
        <taxon>Glossata</taxon>
        <taxon>Ditrysia</taxon>
        <taxon>Noctuoidea</taxon>
        <taxon>Noctuidae</taxon>
        <taxon>Noctuinae</taxon>
        <taxon>Hadenini</taxon>
        <taxon>Mythimna</taxon>
    </lineage>
</organism>
<sequence length="226" mass="25999">MSSALEHEDLENVALVRMEDVQPSRDRIDRTVDIHIPPPDEEIFEYLDDRVEYDHECEIDDDSDSNIGSMVSIQSEEMVDEEEEGSDSGELIVPEVLEKTSELKTTVKQNQSDSWPTLEILPGGVIKNAVDCETVPAKKLNKPPGKGEMMYACAKCSQVFKYLFCLTKHVKWHEDQNKYKNAPHLRKMKKNVPEEYICLHTGRKKLILPDTKKSKRRQPKRLKSKS</sequence>
<accession>A0ACC2Q549</accession>
<protein>
    <submittedName>
        <fullName evidence="1">Uncharacterized protein</fullName>
    </submittedName>
</protein>
<evidence type="ECO:0000313" key="1">
    <source>
        <dbReference type="EMBL" id="KAJ8707979.1"/>
    </source>
</evidence>
<dbReference type="EMBL" id="CM056802">
    <property type="protein sequence ID" value="KAJ8707979.1"/>
    <property type="molecule type" value="Genomic_DNA"/>
</dbReference>
<evidence type="ECO:0000313" key="2">
    <source>
        <dbReference type="Proteomes" id="UP001231649"/>
    </source>
</evidence>
<comment type="caution">
    <text evidence="1">The sequence shown here is derived from an EMBL/GenBank/DDBJ whole genome shotgun (WGS) entry which is preliminary data.</text>
</comment>
<gene>
    <name evidence="1" type="ORF">PYW08_010345</name>
</gene>